<evidence type="ECO:0000256" key="1">
    <source>
        <dbReference type="ARBA" id="ARBA00004141"/>
    </source>
</evidence>
<dbReference type="PANTHER" id="PTHR30483">
    <property type="entry name" value="LEUCINE-SPECIFIC-BINDING PROTEIN"/>
    <property type="match status" value="1"/>
</dbReference>
<evidence type="ECO:0000259" key="8">
    <source>
        <dbReference type="SMART" id="SM00089"/>
    </source>
</evidence>
<comment type="subcellular location">
    <subcellularLocation>
        <location evidence="1">Membrane</location>
        <topology evidence="1">Multi-pass membrane protein</topology>
    </subcellularLocation>
</comment>
<feature type="non-terminal residue" evidence="9">
    <location>
        <position position="1"/>
    </location>
</feature>
<dbReference type="InterPro" id="IPR022409">
    <property type="entry name" value="PKD/Chitinase_dom"/>
</dbReference>
<evidence type="ECO:0000256" key="6">
    <source>
        <dbReference type="ARBA" id="ARBA00023170"/>
    </source>
</evidence>
<dbReference type="InterPro" id="IPR035986">
    <property type="entry name" value="PKD_dom_sf"/>
</dbReference>
<evidence type="ECO:0000256" key="4">
    <source>
        <dbReference type="ARBA" id="ARBA00022989"/>
    </source>
</evidence>
<evidence type="ECO:0000256" key="3">
    <source>
        <dbReference type="ARBA" id="ARBA00022729"/>
    </source>
</evidence>
<dbReference type="InterPro" id="IPR013783">
    <property type="entry name" value="Ig-like_fold"/>
</dbReference>
<protein>
    <recommendedName>
        <fullName evidence="8">PKD/Chitinase domain-containing protein</fullName>
    </recommendedName>
</protein>
<keyword evidence="3" id="KW-0732">Signal</keyword>
<gene>
    <name evidence="9" type="ORF">METZ01_LOCUS407953</name>
</gene>
<dbReference type="InterPro" id="IPR051010">
    <property type="entry name" value="BCAA_transport"/>
</dbReference>
<sequence length="279" mass="29258">NPPELTNYNVSPSPADYGDRVYFYSNFSDSDGYIIDYSWISDSDGLLSSSGNFSTNNLSAGYHNISLRAKDDDGAWSDSENVVLNIIEPEIPDDPIEVRIGLLNPSTGPIAVYAEAFTDAAKLAIAHLNEGQNDYYFILVEADSGCDGTSAATGAMTLIDAGVVGIAGAACSGATLGAIEVAKTAGVPMVSYASTSPAITNYDDEGYLFRVVPSDAQQGAALADAYEASGYTNPAVIAMTNDYGAGFHAAFLDNWDGDVCVESTYDDDTTDFTAQVAAV</sequence>
<accession>A0A382W8R7</accession>
<dbReference type="SMART" id="SM00089">
    <property type="entry name" value="PKD"/>
    <property type="match status" value="1"/>
</dbReference>
<dbReference type="AlphaFoldDB" id="A0A382W8R7"/>
<evidence type="ECO:0000256" key="2">
    <source>
        <dbReference type="ARBA" id="ARBA00022692"/>
    </source>
</evidence>
<dbReference type="Gene3D" id="3.40.50.2300">
    <property type="match status" value="2"/>
</dbReference>
<keyword evidence="2" id="KW-0812">Transmembrane</keyword>
<evidence type="ECO:0000256" key="5">
    <source>
        <dbReference type="ARBA" id="ARBA00023136"/>
    </source>
</evidence>
<keyword evidence="5" id="KW-0472">Membrane</keyword>
<proteinExistence type="predicted"/>
<dbReference type="InterPro" id="IPR000337">
    <property type="entry name" value="GPCR_3"/>
</dbReference>
<dbReference type="Gene3D" id="2.60.40.10">
    <property type="entry name" value="Immunoglobulins"/>
    <property type="match status" value="1"/>
</dbReference>
<dbReference type="InterPro" id="IPR028082">
    <property type="entry name" value="Peripla_BP_I"/>
</dbReference>
<dbReference type="EMBL" id="UINC01157872">
    <property type="protein sequence ID" value="SVD55099.1"/>
    <property type="molecule type" value="Genomic_DNA"/>
</dbReference>
<keyword evidence="6" id="KW-0675">Receptor</keyword>
<feature type="domain" description="PKD/Chitinase" evidence="8">
    <location>
        <begin position="7"/>
        <end position="89"/>
    </location>
</feature>
<dbReference type="GO" id="GO:0016020">
    <property type="term" value="C:membrane"/>
    <property type="evidence" value="ECO:0007669"/>
    <property type="project" value="UniProtKB-SubCell"/>
</dbReference>
<dbReference type="PRINTS" id="PR00248">
    <property type="entry name" value="GPCRMGR"/>
</dbReference>
<keyword evidence="7" id="KW-0325">Glycoprotein</keyword>
<dbReference type="PANTHER" id="PTHR30483:SF6">
    <property type="entry name" value="PERIPLASMIC BINDING PROTEIN OF ABC TRANSPORTER FOR NATURAL AMINO ACIDS"/>
    <property type="match status" value="1"/>
</dbReference>
<dbReference type="SUPFAM" id="SSF53822">
    <property type="entry name" value="Periplasmic binding protein-like I"/>
    <property type="match status" value="1"/>
</dbReference>
<feature type="non-terminal residue" evidence="9">
    <location>
        <position position="279"/>
    </location>
</feature>
<dbReference type="Pfam" id="PF13458">
    <property type="entry name" value="Peripla_BP_6"/>
    <property type="match status" value="1"/>
</dbReference>
<evidence type="ECO:0000313" key="9">
    <source>
        <dbReference type="EMBL" id="SVD55099.1"/>
    </source>
</evidence>
<name>A0A382W8R7_9ZZZZ</name>
<dbReference type="GO" id="GO:0004930">
    <property type="term" value="F:G protein-coupled receptor activity"/>
    <property type="evidence" value="ECO:0007669"/>
    <property type="project" value="InterPro"/>
</dbReference>
<dbReference type="InterPro" id="IPR028081">
    <property type="entry name" value="Leu-bd"/>
</dbReference>
<evidence type="ECO:0000256" key="7">
    <source>
        <dbReference type="ARBA" id="ARBA00023180"/>
    </source>
</evidence>
<reference evidence="9" key="1">
    <citation type="submission" date="2018-05" db="EMBL/GenBank/DDBJ databases">
        <authorList>
            <person name="Lanie J.A."/>
            <person name="Ng W.-L."/>
            <person name="Kazmierczak K.M."/>
            <person name="Andrzejewski T.M."/>
            <person name="Davidsen T.M."/>
            <person name="Wayne K.J."/>
            <person name="Tettelin H."/>
            <person name="Glass J.I."/>
            <person name="Rusch D."/>
            <person name="Podicherti R."/>
            <person name="Tsui H.-C.T."/>
            <person name="Winkler M.E."/>
        </authorList>
    </citation>
    <scope>NUCLEOTIDE SEQUENCE</scope>
</reference>
<organism evidence="9">
    <name type="scientific">marine metagenome</name>
    <dbReference type="NCBI Taxonomy" id="408172"/>
    <lineage>
        <taxon>unclassified sequences</taxon>
        <taxon>metagenomes</taxon>
        <taxon>ecological metagenomes</taxon>
    </lineage>
</organism>
<dbReference type="SUPFAM" id="SSF49299">
    <property type="entry name" value="PKD domain"/>
    <property type="match status" value="1"/>
</dbReference>
<keyword evidence="4" id="KW-1133">Transmembrane helix</keyword>